<reference evidence="2" key="1">
    <citation type="submission" date="2020-02" db="EMBL/GenBank/DDBJ databases">
        <authorList>
            <person name="Meier V. D."/>
        </authorList>
    </citation>
    <scope>NUCLEOTIDE SEQUENCE</scope>
    <source>
        <strain evidence="2">AVDCRST_MAG28</strain>
    </source>
</reference>
<proteinExistence type="predicted"/>
<evidence type="ECO:0000313" key="2">
    <source>
        <dbReference type="EMBL" id="CAA9464835.1"/>
    </source>
</evidence>
<accession>A0A6J4R5K3</accession>
<sequence length="38" mass="4607">MNRAKMGKNKRMSKLFRRLDLPEQEHQNESVKHVEVEI</sequence>
<gene>
    <name evidence="2" type="ORF">AVDCRST_MAG28-3935</name>
</gene>
<evidence type="ECO:0000256" key="1">
    <source>
        <dbReference type="SAM" id="MobiDB-lite"/>
    </source>
</evidence>
<feature type="compositionally biased region" description="Basic and acidic residues" evidence="1">
    <location>
        <begin position="17"/>
        <end position="38"/>
    </location>
</feature>
<protein>
    <submittedName>
        <fullName evidence="2">Uncharacterized protein</fullName>
    </submittedName>
</protein>
<dbReference type="EMBL" id="CADCVE010000099">
    <property type="protein sequence ID" value="CAA9464835.1"/>
    <property type="molecule type" value="Genomic_DNA"/>
</dbReference>
<feature type="region of interest" description="Disordered" evidence="1">
    <location>
        <begin position="1"/>
        <end position="38"/>
    </location>
</feature>
<name>A0A6J4R5K3_9ACTN</name>
<organism evidence="2">
    <name type="scientific">uncultured Rubrobacteraceae bacterium</name>
    <dbReference type="NCBI Taxonomy" id="349277"/>
    <lineage>
        <taxon>Bacteria</taxon>
        <taxon>Bacillati</taxon>
        <taxon>Actinomycetota</taxon>
        <taxon>Rubrobacteria</taxon>
        <taxon>Rubrobacterales</taxon>
        <taxon>Rubrobacteraceae</taxon>
        <taxon>environmental samples</taxon>
    </lineage>
</organism>
<dbReference type="AlphaFoldDB" id="A0A6J4R5K3"/>
<feature type="compositionally biased region" description="Basic residues" evidence="1">
    <location>
        <begin position="1"/>
        <end position="16"/>
    </location>
</feature>